<proteinExistence type="predicted"/>
<protein>
    <submittedName>
        <fullName evidence="1">Uncharacterized protein</fullName>
    </submittedName>
</protein>
<dbReference type="EMBL" id="JAUTXT010000015">
    <property type="protein sequence ID" value="KAK3675304.1"/>
    <property type="molecule type" value="Genomic_DNA"/>
</dbReference>
<dbReference type="PANTHER" id="PTHR34861">
    <property type="match status" value="1"/>
</dbReference>
<sequence length="138" mass="15091">MKASALPDLKSMPTVKCMPHGGQRDSLGTLNLLEPEVVVAAKEEIKSGISVSVNWDLNKPYNPGFNRRKTIHSFIDLSSDTNCVRNDEIHINTQSSLNSMATSTMATVLQAATTTASNMLMFRRPWTMAFTIGMTEAG</sequence>
<evidence type="ECO:0000313" key="1">
    <source>
        <dbReference type="EMBL" id="KAK3675304.1"/>
    </source>
</evidence>
<keyword evidence="2" id="KW-1185">Reference proteome</keyword>
<dbReference type="AlphaFoldDB" id="A0AAE1C2C8"/>
<name>A0AAE1C2C8_9PEZI</name>
<accession>A0AAE1C2C8</accession>
<reference evidence="1" key="1">
    <citation type="submission" date="2023-07" db="EMBL/GenBank/DDBJ databases">
        <title>Black Yeasts Isolated from many extreme environments.</title>
        <authorList>
            <person name="Coleine C."/>
            <person name="Stajich J.E."/>
            <person name="Selbmann L."/>
        </authorList>
    </citation>
    <scope>NUCLEOTIDE SEQUENCE</scope>
    <source>
        <strain evidence="1">CCFEE 5485</strain>
    </source>
</reference>
<dbReference type="Proteomes" id="UP001274830">
    <property type="component" value="Unassembled WGS sequence"/>
</dbReference>
<organism evidence="1 2">
    <name type="scientific">Recurvomyces mirabilis</name>
    <dbReference type="NCBI Taxonomy" id="574656"/>
    <lineage>
        <taxon>Eukaryota</taxon>
        <taxon>Fungi</taxon>
        <taxon>Dikarya</taxon>
        <taxon>Ascomycota</taxon>
        <taxon>Pezizomycotina</taxon>
        <taxon>Dothideomycetes</taxon>
        <taxon>Dothideomycetidae</taxon>
        <taxon>Mycosphaerellales</taxon>
        <taxon>Teratosphaeriaceae</taxon>
        <taxon>Recurvomyces</taxon>
    </lineage>
</organism>
<gene>
    <name evidence="1" type="ORF">LTR78_004814</name>
</gene>
<dbReference type="PANTHER" id="PTHR34861:SF10">
    <property type="entry name" value="CYCLASE"/>
    <property type="match status" value="1"/>
</dbReference>
<evidence type="ECO:0000313" key="2">
    <source>
        <dbReference type="Proteomes" id="UP001274830"/>
    </source>
</evidence>
<comment type="caution">
    <text evidence="1">The sequence shown here is derived from an EMBL/GenBank/DDBJ whole genome shotgun (WGS) entry which is preliminary data.</text>
</comment>